<keyword evidence="2" id="KW-1133">Transmembrane helix</keyword>
<sequence>MNSRGARGGSGGSQDTYTNVLCLTFVCGPEGIQFLFDLFEFFLAPGVGSFPETVGVFLESLSASLLRLKVKGTKLYALNHVQLRVTLLLETVTVLKALTPTFSSLSRPFMRMVIRFSLVLLDVLLLRRLQLEEECVALTVTPQEYNTYLSDRVLQIVHLILQFLLPAPEYLKIISFFPLMVLRLLCSLLLLLQFGLLRRARLRSDKRNLLSLGVDDGHQKRTWQKLAFLVSNLHNSCSHSAHHTSSATLHPLHTYHSTKLSSPDHIPGRQSCALSSSKHHSSSTDSTSSTLPRPLTVHSACTTARKGRPEPRLSLILLLTMLSRSLLYVRTSRSNFSLALLASARSFFRSSRSFSQDTVSSFWRSSATLCRRKRVLEAPDNQKQPKVWSKGRPALPRRQEERVKEKREKSIVLEVRSSSLLARDPSPSLVLSSSLRSFSWLSCSFRVDMRSS</sequence>
<dbReference type="Proteomes" id="UP000324222">
    <property type="component" value="Unassembled WGS sequence"/>
</dbReference>
<feature type="region of interest" description="Disordered" evidence="1">
    <location>
        <begin position="380"/>
        <end position="401"/>
    </location>
</feature>
<evidence type="ECO:0000256" key="1">
    <source>
        <dbReference type="SAM" id="MobiDB-lite"/>
    </source>
</evidence>
<evidence type="ECO:0000256" key="2">
    <source>
        <dbReference type="SAM" id="Phobius"/>
    </source>
</evidence>
<organism evidence="3 4">
    <name type="scientific">Portunus trituberculatus</name>
    <name type="common">Swimming crab</name>
    <name type="synonym">Neptunus trituberculatus</name>
    <dbReference type="NCBI Taxonomy" id="210409"/>
    <lineage>
        <taxon>Eukaryota</taxon>
        <taxon>Metazoa</taxon>
        <taxon>Ecdysozoa</taxon>
        <taxon>Arthropoda</taxon>
        <taxon>Crustacea</taxon>
        <taxon>Multicrustacea</taxon>
        <taxon>Malacostraca</taxon>
        <taxon>Eumalacostraca</taxon>
        <taxon>Eucarida</taxon>
        <taxon>Decapoda</taxon>
        <taxon>Pleocyemata</taxon>
        <taxon>Brachyura</taxon>
        <taxon>Eubrachyura</taxon>
        <taxon>Portunoidea</taxon>
        <taxon>Portunidae</taxon>
        <taxon>Portuninae</taxon>
        <taxon>Portunus</taxon>
    </lineage>
</organism>
<accession>A0A5B7D1P1</accession>
<feature type="region of interest" description="Disordered" evidence="1">
    <location>
        <begin position="258"/>
        <end position="295"/>
    </location>
</feature>
<keyword evidence="4" id="KW-1185">Reference proteome</keyword>
<feature type="transmembrane region" description="Helical" evidence="2">
    <location>
        <begin position="173"/>
        <end position="197"/>
    </location>
</feature>
<reference evidence="3 4" key="1">
    <citation type="submission" date="2019-05" db="EMBL/GenBank/DDBJ databases">
        <title>Another draft genome of Portunus trituberculatus and its Hox gene families provides insights of decapod evolution.</title>
        <authorList>
            <person name="Jeong J.-H."/>
            <person name="Song I."/>
            <person name="Kim S."/>
            <person name="Choi T."/>
            <person name="Kim D."/>
            <person name="Ryu S."/>
            <person name="Kim W."/>
        </authorList>
    </citation>
    <scope>NUCLEOTIDE SEQUENCE [LARGE SCALE GENOMIC DNA]</scope>
    <source>
        <tissue evidence="3">Muscle</tissue>
    </source>
</reference>
<name>A0A5B7D1P1_PORTR</name>
<protein>
    <submittedName>
        <fullName evidence="3">Uncharacterized protein</fullName>
    </submittedName>
</protein>
<dbReference type="AlphaFoldDB" id="A0A5B7D1P1"/>
<keyword evidence="2" id="KW-0812">Transmembrane</keyword>
<evidence type="ECO:0000313" key="4">
    <source>
        <dbReference type="Proteomes" id="UP000324222"/>
    </source>
</evidence>
<evidence type="ECO:0000313" key="3">
    <source>
        <dbReference type="EMBL" id="MPC15398.1"/>
    </source>
</evidence>
<keyword evidence="2" id="KW-0472">Membrane</keyword>
<proteinExistence type="predicted"/>
<comment type="caution">
    <text evidence="3">The sequence shown here is derived from an EMBL/GenBank/DDBJ whole genome shotgun (WGS) entry which is preliminary data.</text>
</comment>
<gene>
    <name evidence="3" type="ORF">E2C01_008188</name>
</gene>
<dbReference type="EMBL" id="VSRR010000424">
    <property type="protein sequence ID" value="MPC15398.1"/>
    <property type="molecule type" value="Genomic_DNA"/>
</dbReference>